<dbReference type="STRING" id="3055.A0A2K3DVP3"/>
<dbReference type="RefSeq" id="XP_001695562.2">
    <property type="nucleotide sequence ID" value="XM_001695510.2"/>
</dbReference>
<dbReference type="GeneID" id="5721159"/>
<dbReference type="Gene3D" id="3.90.550.10">
    <property type="entry name" value="Spore Coat Polysaccharide Biosynthesis Protein SpsA, Chain A"/>
    <property type="match status" value="1"/>
</dbReference>
<feature type="chain" id="PRO_5014446728" evidence="5">
    <location>
        <begin position="24"/>
        <end position="513"/>
    </location>
</feature>
<proteinExistence type="inferred from homology"/>
<dbReference type="KEGG" id="cre:CHLRE_03g149950v5"/>
<keyword evidence="3" id="KW-0808">Transferase</keyword>
<keyword evidence="2" id="KW-0328">Glycosyltransferase</keyword>
<evidence type="ECO:0000256" key="2">
    <source>
        <dbReference type="ARBA" id="ARBA00022676"/>
    </source>
</evidence>
<organism evidence="6 7">
    <name type="scientific">Chlamydomonas reinhardtii</name>
    <name type="common">Chlamydomonas smithii</name>
    <dbReference type="NCBI Taxonomy" id="3055"/>
    <lineage>
        <taxon>Eukaryota</taxon>
        <taxon>Viridiplantae</taxon>
        <taxon>Chlorophyta</taxon>
        <taxon>core chlorophytes</taxon>
        <taxon>Chlorophyceae</taxon>
        <taxon>CS clade</taxon>
        <taxon>Chlamydomonadales</taxon>
        <taxon>Chlamydomonadaceae</taxon>
        <taxon>Chlamydomonas</taxon>
    </lineage>
</organism>
<dbReference type="OMA" id="WKSGWRV"/>
<dbReference type="EMBL" id="CM008964">
    <property type="protein sequence ID" value="PNW84582.1"/>
    <property type="molecule type" value="Genomic_DNA"/>
</dbReference>
<evidence type="ECO:0000256" key="5">
    <source>
        <dbReference type="SAM" id="SignalP"/>
    </source>
</evidence>
<feature type="coiled-coil region" evidence="4">
    <location>
        <begin position="114"/>
        <end position="141"/>
    </location>
</feature>
<dbReference type="PANTHER" id="PTHR43179">
    <property type="entry name" value="RHAMNOSYLTRANSFERASE WBBL"/>
    <property type="match status" value="1"/>
</dbReference>
<accession>A0A2K3DVP3</accession>
<keyword evidence="7" id="KW-1185">Reference proteome</keyword>
<keyword evidence="4" id="KW-0175">Coiled coil</keyword>
<dbReference type="PANTHER" id="PTHR43179:SF12">
    <property type="entry name" value="GALACTOFURANOSYLTRANSFERASE GLFT2"/>
    <property type="match status" value="1"/>
</dbReference>
<comment type="similarity">
    <text evidence="1">Belongs to the glycosyltransferase 2 family.</text>
</comment>
<evidence type="ECO:0000256" key="3">
    <source>
        <dbReference type="ARBA" id="ARBA00022679"/>
    </source>
</evidence>
<dbReference type="ExpressionAtlas" id="A0A2K3DVP3">
    <property type="expression patterns" value="baseline"/>
</dbReference>
<dbReference type="PaxDb" id="3055-EDP01349"/>
<dbReference type="OrthoDB" id="524233at2759"/>
<gene>
    <name evidence="6" type="ORF">CHLRE_03g149950v5</name>
</gene>
<dbReference type="InterPro" id="IPR029044">
    <property type="entry name" value="Nucleotide-diphossugar_trans"/>
</dbReference>
<reference evidence="6 7" key="1">
    <citation type="journal article" date="2007" name="Science">
        <title>The Chlamydomonas genome reveals the evolution of key animal and plant functions.</title>
        <authorList>
            <person name="Merchant S.S."/>
            <person name="Prochnik S.E."/>
            <person name="Vallon O."/>
            <person name="Harris E.H."/>
            <person name="Karpowicz S.J."/>
            <person name="Witman G.B."/>
            <person name="Terry A."/>
            <person name="Salamov A."/>
            <person name="Fritz-Laylin L.K."/>
            <person name="Marechal-Drouard L."/>
            <person name="Marshall W.F."/>
            <person name="Qu L.H."/>
            <person name="Nelson D.R."/>
            <person name="Sanderfoot A.A."/>
            <person name="Spalding M.H."/>
            <person name="Kapitonov V.V."/>
            <person name="Ren Q."/>
            <person name="Ferris P."/>
            <person name="Lindquist E."/>
            <person name="Shapiro H."/>
            <person name="Lucas S.M."/>
            <person name="Grimwood J."/>
            <person name="Schmutz J."/>
            <person name="Cardol P."/>
            <person name="Cerutti H."/>
            <person name="Chanfreau G."/>
            <person name="Chen C.L."/>
            <person name="Cognat V."/>
            <person name="Croft M.T."/>
            <person name="Dent R."/>
            <person name="Dutcher S."/>
            <person name="Fernandez E."/>
            <person name="Fukuzawa H."/>
            <person name="Gonzalez-Ballester D."/>
            <person name="Gonzalez-Halphen D."/>
            <person name="Hallmann A."/>
            <person name="Hanikenne M."/>
            <person name="Hippler M."/>
            <person name="Inwood W."/>
            <person name="Jabbari K."/>
            <person name="Kalanon M."/>
            <person name="Kuras R."/>
            <person name="Lefebvre P.A."/>
            <person name="Lemaire S.D."/>
            <person name="Lobanov A.V."/>
            <person name="Lohr M."/>
            <person name="Manuell A."/>
            <person name="Meier I."/>
            <person name="Mets L."/>
            <person name="Mittag M."/>
            <person name="Mittelmeier T."/>
            <person name="Moroney J.V."/>
            <person name="Moseley J."/>
            <person name="Napoli C."/>
            <person name="Nedelcu A.M."/>
            <person name="Niyogi K."/>
            <person name="Novoselov S.V."/>
            <person name="Paulsen I.T."/>
            <person name="Pazour G."/>
            <person name="Purton S."/>
            <person name="Ral J.P."/>
            <person name="Riano-Pachon D.M."/>
            <person name="Riekhof W."/>
            <person name="Rymarquis L."/>
            <person name="Schroda M."/>
            <person name="Stern D."/>
            <person name="Umen J."/>
            <person name="Willows R."/>
            <person name="Wilson N."/>
            <person name="Zimmer S.L."/>
            <person name="Allmer J."/>
            <person name="Balk J."/>
            <person name="Bisova K."/>
            <person name="Chen C.J."/>
            <person name="Elias M."/>
            <person name="Gendler K."/>
            <person name="Hauser C."/>
            <person name="Lamb M.R."/>
            <person name="Ledford H."/>
            <person name="Long J.C."/>
            <person name="Minagawa J."/>
            <person name="Page M.D."/>
            <person name="Pan J."/>
            <person name="Pootakham W."/>
            <person name="Roje S."/>
            <person name="Rose A."/>
            <person name="Stahlberg E."/>
            <person name="Terauchi A.M."/>
            <person name="Yang P."/>
            <person name="Ball S."/>
            <person name="Bowler C."/>
            <person name="Dieckmann C.L."/>
            <person name="Gladyshev V.N."/>
            <person name="Green P."/>
            <person name="Jorgensen R."/>
            <person name="Mayfield S."/>
            <person name="Mueller-Roeber B."/>
            <person name="Rajamani S."/>
            <person name="Sayre R.T."/>
            <person name="Brokstein P."/>
            <person name="Dubchak I."/>
            <person name="Goodstein D."/>
            <person name="Hornick L."/>
            <person name="Huang Y.W."/>
            <person name="Jhaveri J."/>
            <person name="Luo Y."/>
            <person name="Martinez D."/>
            <person name="Ngau W.C."/>
            <person name="Otillar B."/>
            <person name="Poliakov A."/>
            <person name="Porter A."/>
            <person name="Szajkowski L."/>
            <person name="Werner G."/>
            <person name="Zhou K."/>
            <person name="Grigoriev I.V."/>
            <person name="Rokhsar D.S."/>
            <person name="Grossman A.R."/>
        </authorList>
    </citation>
    <scope>NUCLEOTIDE SEQUENCE [LARGE SCALE GENOMIC DNA]</scope>
    <source>
        <strain evidence="7">CC-503</strain>
    </source>
</reference>
<dbReference type="AlphaFoldDB" id="A0A2K3DVP3"/>
<dbReference type="Gramene" id="PNW84582">
    <property type="protein sequence ID" value="PNW84582"/>
    <property type="gene ID" value="CHLRE_03g149950v5"/>
</dbReference>
<dbReference type="InParanoid" id="A0A2K3DVP3"/>
<dbReference type="GO" id="GO:0000271">
    <property type="term" value="P:polysaccharide biosynthetic process"/>
    <property type="evidence" value="ECO:0000318"/>
    <property type="project" value="GO_Central"/>
</dbReference>
<evidence type="ECO:0000313" key="7">
    <source>
        <dbReference type="Proteomes" id="UP000006906"/>
    </source>
</evidence>
<keyword evidence="5" id="KW-0732">Signal</keyword>
<protein>
    <submittedName>
        <fullName evidence="6">Uncharacterized protein</fullName>
    </submittedName>
</protein>
<dbReference type="GO" id="GO:0016758">
    <property type="term" value="F:hexosyltransferase activity"/>
    <property type="evidence" value="ECO:0000318"/>
    <property type="project" value="GO_Central"/>
</dbReference>
<name>A0A2K3DVP3_CHLRE</name>
<evidence type="ECO:0000256" key="1">
    <source>
        <dbReference type="ARBA" id="ARBA00006739"/>
    </source>
</evidence>
<evidence type="ECO:0000256" key="4">
    <source>
        <dbReference type="SAM" id="Coils"/>
    </source>
</evidence>
<dbReference type="SUPFAM" id="SSF53448">
    <property type="entry name" value="Nucleotide-diphospho-sugar transferases"/>
    <property type="match status" value="1"/>
</dbReference>
<dbReference type="Proteomes" id="UP000006906">
    <property type="component" value="Chromosome 3"/>
</dbReference>
<sequence length="513" mass="55392">MARAVAPAALVATLLGLISLVNSDGAVDRQLAQQHGGSAEQPVPFAYCKPFLERLSPNDQHQLRESYQQYHGAYARFMRAARNHEAFQKGPATWIEDPGLRQGWNVTYLVGNNLENLTRAKDDAETVMKNMESRIKAQLTQLEGQNSLPAGTQVDQLSPCIMRKIYPSQFPDQPVVSLLLRLRGEVAASDWPPPSVNGTKEPPTGFKGTDAVSAFIRRAQACSKVAPTELLVMLSGPGPLLQASTWAWQSWQTEGFVVPLLDTLDREAAGLNRLASVARGQLLVALRADRPGVEDLLPAGAAGGEHDCAWLQRIVTLYHRIPQLGAMAHGRYSFSHPANDGSLRLLAGGIGGGPAKNNMWWLEPMTAVPFQYVLYGDFSPMSFRRSALEEVGGFDEDLPQGDEPCSSIIRRDVSVRLWKSGWRVGAHEAGMMQQPAVNPAAAQASDPTRCSSDVAALASQLFEARHAPPGLPAPSPMDALMSRVRELNMGPGLKPIDAAALTSGCPMAQGCAP</sequence>
<evidence type="ECO:0000313" key="6">
    <source>
        <dbReference type="EMBL" id="PNW84582.1"/>
    </source>
</evidence>
<feature type="signal peptide" evidence="5">
    <location>
        <begin position="1"/>
        <end position="23"/>
    </location>
</feature>